<evidence type="ECO:0000256" key="1">
    <source>
        <dbReference type="SAM" id="MobiDB-lite"/>
    </source>
</evidence>
<dbReference type="SMART" id="SM00228">
    <property type="entry name" value="PDZ"/>
    <property type="match status" value="1"/>
</dbReference>
<feature type="region of interest" description="Disordered" evidence="1">
    <location>
        <begin position="166"/>
        <end position="219"/>
    </location>
</feature>
<reference evidence="3" key="1">
    <citation type="journal article" date="2014" name="Nat. Commun.">
        <title>The rainbow trout genome provides novel insights into evolution after whole-genome duplication in vertebrates.</title>
        <authorList>
            <person name="Berthelot C."/>
            <person name="Brunet F."/>
            <person name="Chalopin D."/>
            <person name="Juanchich A."/>
            <person name="Bernard M."/>
            <person name="Noel B."/>
            <person name="Bento P."/>
            <person name="Da Silva C."/>
            <person name="Labadie K."/>
            <person name="Alberti A."/>
            <person name="Aury J.M."/>
            <person name="Louis A."/>
            <person name="Dehais P."/>
            <person name="Bardou P."/>
            <person name="Montfort J."/>
            <person name="Klopp C."/>
            <person name="Cabau C."/>
            <person name="Gaspin C."/>
            <person name="Thorgaard G.H."/>
            <person name="Boussaha M."/>
            <person name="Quillet E."/>
            <person name="Guyomard R."/>
            <person name="Galiana D."/>
            <person name="Bobe J."/>
            <person name="Volff J.N."/>
            <person name="Genet C."/>
            <person name="Wincker P."/>
            <person name="Jaillon O."/>
            <person name="Roest Crollius H."/>
            <person name="Guiguen Y."/>
        </authorList>
    </citation>
    <scope>NUCLEOTIDE SEQUENCE [LARGE SCALE GENOMIC DNA]</scope>
</reference>
<dbReference type="GO" id="GO:0048791">
    <property type="term" value="P:calcium ion-regulated exocytosis of neurotransmitter"/>
    <property type="evidence" value="ECO:0007669"/>
    <property type="project" value="TreeGrafter"/>
</dbReference>
<dbReference type="Proteomes" id="UP000193380">
    <property type="component" value="Unassembled WGS sequence"/>
</dbReference>
<dbReference type="STRING" id="8022.A0A060Z7Q4"/>
<dbReference type="PaxDb" id="8022-A0A060Z7Q4"/>
<dbReference type="CDD" id="cd06714">
    <property type="entry name" value="PDZ_RIM-like"/>
    <property type="match status" value="1"/>
</dbReference>
<sequence length="219" mass="23333">LSLSLSLPLSLSLSLSTSLPLSLALSLALTLYCSLALSPGDWDCHPLDPAVWHHPVTWQPSKEGDHLIGRITLSKRSAMPREAGSLLGLKVVGGKMTETGRLGAFITKVKKGSLADIVGHLRAGDEVLQWNGKSLPGATKKEVYNIILESKAEPQVEIVVSRPIGDIPRIPETSHPPLESTGSSSFESQKMERPSISVMSPTSPATLRALPSSCLDSSL</sequence>
<dbReference type="GO" id="GO:0048788">
    <property type="term" value="C:cytoskeleton of presynaptic active zone"/>
    <property type="evidence" value="ECO:0007669"/>
    <property type="project" value="TreeGrafter"/>
</dbReference>
<dbReference type="AlphaFoldDB" id="A0A060Z7Q4"/>
<dbReference type="InterPro" id="IPR001478">
    <property type="entry name" value="PDZ"/>
</dbReference>
<dbReference type="SUPFAM" id="SSF50156">
    <property type="entry name" value="PDZ domain-like"/>
    <property type="match status" value="1"/>
</dbReference>
<dbReference type="GO" id="GO:0050806">
    <property type="term" value="P:positive regulation of synaptic transmission"/>
    <property type="evidence" value="ECO:0007669"/>
    <property type="project" value="TreeGrafter"/>
</dbReference>
<dbReference type="GO" id="GO:0042734">
    <property type="term" value="C:presynaptic membrane"/>
    <property type="evidence" value="ECO:0007669"/>
    <property type="project" value="TreeGrafter"/>
</dbReference>
<feature type="non-terminal residue" evidence="3">
    <location>
        <position position="1"/>
    </location>
</feature>
<dbReference type="InterPro" id="IPR039032">
    <property type="entry name" value="Rim-like"/>
</dbReference>
<gene>
    <name evidence="3" type="ORF">GSONMT00044453001</name>
</gene>
<reference evidence="3" key="2">
    <citation type="submission" date="2014-03" db="EMBL/GenBank/DDBJ databases">
        <authorList>
            <person name="Genoscope - CEA"/>
        </authorList>
    </citation>
    <scope>NUCLEOTIDE SEQUENCE</scope>
</reference>
<dbReference type="FunFam" id="2.30.42.10:FF:000003">
    <property type="entry name" value="Regulating synaptic membrane exocytosis protein 1, putative"/>
    <property type="match status" value="1"/>
</dbReference>
<accession>A0A060Z7Q4</accession>
<dbReference type="GO" id="GO:0044325">
    <property type="term" value="F:transmembrane transporter binding"/>
    <property type="evidence" value="ECO:0007669"/>
    <property type="project" value="TreeGrafter"/>
</dbReference>
<evidence type="ECO:0000259" key="2">
    <source>
        <dbReference type="PROSITE" id="PS50106"/>
    </source>
</evidence>
<evidence type="ECO:0000313" key="3">
    <source>
        <dbReference type="EMBL" id="CDQ97714.1"/>
    </source>
</evidence>
<dbReference type="InterPro" id="IPR036034">
    <property type="entry name" value="PDZ_sf"/>
</dbReference>
<feature type="domain" description="PDZ" evidence="2">
    <location>
        <begin position="70"/>
        <end position="162"/>
    </location>
</feature>
<dbReference type="GO" id="GO:0031267">
    <property type="term" value="F:small GTPase binding"/>
    <property type="evidence" value="ECO:0007669"/>
    <property type="project" value="InterPro"/>
</dbReference>
<dbReference type="PANTHER" id="PTHR12157">
    <property type="entry name" value="REGULATING SYNAPTIC MEMBRANE EXOCYTOSIS PROTEIN"/>
    <property type="match status" value="1"/>
</dbReference>
<proteinExistence type="predicted"/>
<dbReference type="Pfam" id="PF00595">
    <property type="entry name" value="PDZ"/>
    <property type="match status" value="1"/>
</dbReference>
<name>A0A060Z7Q4_ONCMY</name>
<dbReference type="PANTHER" id="PTHR12157:SF18">
    <property type="entry name" value="REGULATING SYNAPTIC MEMBRANE EXOCYTOSIS PROTEIN 1"/>
    <property type="match status" value="1"/>
</dbReference>
<evidence type="ECO:0000313" key="4">
    <source>
        <dbReference type="Proteomes" id="UP000193380"/>
    </source>
</evidence>
<dbReference type="EMBL" id="FR932646">
    <property type="protein sequence ID" value="CDQ97714.1"/>
    <property type="molecule type" value="Genomic_DNA"/>
</dbReference>
<dbReference type="GO" id="GO:0048167">
    <property type="term" value="P:regulation of synaptic plasticity"/>
    <property type="evidence" value="ECO:0007669"/>
    <property type="project" value="TreeGrafter"/>
</dbReference>
<dbReference type="Gene3D" id="2.30.42.10">
    <property type="match status" value="1"/>
</dbReference>
<dbReference type="GO" id="GO:0042391">
    <property type="term" value="P:regulation of membrane potential"/>
    <property type="evidence" value="ECO:0007669"/>
    <property type="project" value="TreeGrafter"/>
</dbReference>
<organism evidence="3 4">
    <name type="scientific">Oncorhynchus mykiss</name>
    <name type="common">Rainbow trout</name>
    <name type="synonym">Salmo gairdneri</name>
    <dbReference type="NCBI Taxonomy" id="8022"/>
    <lineage>
        <taxon>Eukaryota</taxon>
        <taxon>Metazoa</taxon>
        <taxon>Chordata</taxon>
        <taxon>Craniata</taxon>
        <taxon>Vertebrata</taxon>
        <taxon>Euteleostomi</taxon>
        <taxon>Actinopterygii</taxon>
        <taxon>Neopterygii</taxon>
        <taxon>Teleostei</taxon>
        <taxon>Protacanthopterygii</taxon>
        <taxon>Salmoniformes</taxon>
        <taxon>Salmonidae</taxon>
        <taxon>Salmoninae</taxon>
        <taxon>Oncorhynchus</taxon>
    </lineage>
</organism>
<dbReference type="GO" id="GO:2000300">
    <property type="term" value="P:regulation of synaptic vesicle exocytosis"/>
    <property type="evidence" value="ECO:0007669"/>
    <property type="project" value="TreeGrafter"/>
</dbReference>
<protein>
    <recommendedName>
        <fullName evidence="2">PDZ domain-containing protein</fullName>
    </recommendedName>
</protein>
<dbReference type="PROSITE" id="PS50106">
    <property type="entry name" value="PDZ"/>
    <property type="match status" value="1"/>
</dbReference>